<dbReference type="Proteomes" id="UP000565205">
    <property type="component" value="Unassembled WGS sequence"/>
</dbReference>
<dbReference type="FunFam" id="3.30.1490.100:FF:000004">
    <property type="entry name" value="DNA polymerase IV"/>
    <property type="match status" value="1"/>
</dbReference>
<evidence type="ECO:0000256" key="2">
    <source>
        <dbReference type="ARBA" id="ARBA00022679"/>
    </source>
</evidence>
<dbReference type="AlphaFoldDB" id="A0A850NLV0"/>
<dbReference type="InterPro" id="IPR050116">
    <property type="entry name" value="DNA_polymerase-Y"/>
</dbReference>
<dbReference type="GO" id="GO:0009432">
    <property type="term" value="P:SOS response"/>
    <property type="evidence" value="ECO:0007669"/>
    <property type="project" value="TreeGrafter"/>
</dbReference>
<comment type="catalytic activity">
    <reaction evidence="10">
        <text>DNA(n) + a 2'-deoxyribonucleoside 5'-triphosphate = DNA(n+1) + diphosphate</text>
        <dbReference type="Rhea" id="RHEA:22508"/>
        <dbReference type="Rhea" id="RHEA-COMP:17339"/>
        <dbReference type="Rhea" id="RHEA-COMP:17340"/>
        <dbReference type="ChEBI" id="CHEBI:33019"/>
        <dbReference type="ChEBI" id="CHEBI:61560"/>
        <dbReference type="ChEBI" id="CHEBI:173112"/>
        <dbReference type="EC" id="2.7.7.7"/>
    </reaction>
</comment>
<name>A0A850NLV0_9PROT</name>
<evidence type="ECO:0000256" key="8">
    <source>
        <dbReference type="ARBA" id="ARBA00022932"/>
    </source>
</evidence>
<evidence type="ECO:0000259" key="12">
    <source>
        <dbReference type="Pfam" id="PF11799"/>
    </source>
</evidence>
<proteinExistence type="predicted"/>
<accession>A0A850NLV0</accession>
<dbReference type="PANTHER" id="PTHR11076:SF33">
    <property type="entry name" value="DNA POLYMERASE KAPPA"/>
    <property type="match status" value="1"/>
</dbReference>
<keyword evidence="2 13" id="KW-0808">Transferase</keyword>
<evidence type="ECO:0000256" key="3">
    <source>
        <dbReference type="ARBA" id="ARBA00022695"/>
    </source>
</evidence>
<keyword evidence="3 13" id="KW-0548">Nucleotidyltransferase</keyword>
<dbReference type="GO" id="GO:0042276">
    <property type="term" value="P:error-prone translesion synthesis"/>
    <property type="evidence" value="ECO:0007669"/>
    <property type="project" value="TreeGrafter"/>
</dbReference>
<dbReference type="GO" id="GO:0046872">
    <property type="term" value="F:metal ion binding"/>
    <property type="evidence" value="ECO:0007669"/>
    <property type="project" value="UniProtKB-KW"/>
</dbReference>
<keyword evidence="9" id="KW-0234">DNA repair</keyword>
<feature type="region of interest" description="Disordered" evidence="11">
    <location>
        <begin position="181"/>
        <end position="201"/>
    </location>
</feature>
<evidence type="ECO:0000313" key="14">
    <source>
        <dbReference type="Proteomes" id="UP000565205"/>
    </source>
</evidence>
<keyword evidence="7" id="KW-0460">Magnesium</keyword>
<comment type="caution">
    <text evidence="13">The sequence shown here is derived from an EMBL/GenBank/DDBJ whole genome shotgun (WGS) entry which is preliminary data.</text>
</comment>
<evidence type="ECO:0000256" key="1">
    <source>
        <dbReference type="ARBA" id="ARBA00012417"/>
    </source>
</evidence>
<dbReference type="Pfam" id="PF11799">
    <property type="entry name" value="IMS_C"/>
    <property type="match status" value="1"/>
</dbReference>
<evidence type="ECO:0000313" key="13">
    <source>
        <dbReference type="EMBL" id="NVN29884.1"/>
    </source>
</evidence>
<keyword evidence="6" id="KW-0227">DNA damage</keyword>
<evidence type="ECO:0000256" key="4">
    <source>
        <dbReference type="ARBA" id="ARBA00022705"/>
    </source>
</evidence>
<dbReference type="GO" id="GO:0003684">
    <property type="term" value="F:damaged DNA binding"/>
    <property type="evidence" value="ECO:0007669"/>
    <property type="project" value="InterPro"/>
</dbReference>
<keyword evidence="8" id="KW-0239">DNA-directed DNA polymerase</keyword>
<gene>
    <name evidence="13" type="ORF">HUK83_05985</name>
</gene>
<dbReference type="EC" id="2.7.7.7" evidence="1"/>
<protein>
    <recommendedName>
        <fullName evidence="1">DNA-directed DNA polymerase</fullName>
        <ecNumber evidence="1">2.7.7.7</ecNumber>
    </recommendedName>
</protein>
<dbReference type="SUPFAM" id="SSF100879">
    <property type="entry name" value="Lesion bypass DNA polymerase (Y-family), little finger domain"/>
    <property type="match status" value="1"/>
</dbReference>
<reference evidence="13 14" key="1">
    <citation type="submission" date="2020-06" db="EMBL/GenBank/DDBJ databases">
        <title>Description of novel acetic acid bacteria.</title>
        <authorList>
            <person name="Sombolestani A."/>
        </authorList>
    </citation>
    <scope>NUCLEOTIDE SEQUENCE [LARGE SCALE GENOMIC DNA]</scope>
    <source>
        <strain evidence="13 14">LMG 26838</strain>
    </source>
</reference>
<evidence type="ECO:0000256" key="9">
    <source>
        <dbReference type="ARBA" id="ARBA00023204"/>
    </source>
</evidence>
<evidence type="ECO:0000256" key="11">
    <source>
        <dbReference type="SAM" id="MobiDB-lite"/>
    </source>
</evidence>
<keyword evidence="4" id="KW-0235">DNA replication</keyword>
<dbReference type="Gene3D" id="3.30.1490.100">
    <property type="entry name" value="DNA polymerase, Y-family, little finger domain"/>
    <property type="match status" value="1"/>
</dbReference>
<sequence length="201" mass="21656">GQLQALGPREAQSRLGPDGPALVLRARGIDTRRIDPARETKSVSAETTFDRDLRTLPALEAELWRLCERLGARLRDKDLAAGGVVLKLKTAAFRSRTRTQRLHAPTRLPDTLFATARKLLAREIDGTEFRLIGIGAAPIRPGAEADRADLSDPALPRRVATQQAIDALRLRFGAAAVGRGRGLGDTGTGGARTGDVKTEPR</sequence>
<evidence type="ECO:0000256" key="10">
    <source>
        <dbReference type="ARBA" id="ARBA00049244"/>
    </source>
</evidence>
<feature type="non-terminal residue" evidence="13">
    <location>
        <position position="1"/>
    </location>
</feature>
<dbReference type="EMBL" id="JABXXQ010000079">
    <property type="protein sequence ID" value="NVN29884.1"/>
    <property type="molecule type" value="Genomic_DNA"/>
</dbReference>
<evidence type="ECO:0000256" key="7">
    <source>
        <dbReference type="ARBA" id="ARBA00022842"/>
    </source>
</evidence>
<dbReference type="PANTHER" id="PTHR11076">
    <property type="entry name" value="DNA REPAIR POLYMERASE UMUC / TRANSFERASE FAMILY MEMBER"/>
    <property type="match status" value="1"/>
</dbReference>
<organism evidence="13 14">
    <name type="scientific">Endobacter medicaginis</name>
    <dbReference type="NCBI Taxonomy" id="1181271"/>
    <lineage>
        <taxon>Bacteria</taxon>
        <taxon>Pseudomonadati</taxon>
        <taxon>Pseudomonadota</taxon>
        <taxon>Alphaproteobacteria</taxon>
        <taxon>Acetobacterales</taxon>
        <taxon>Acetobacteraceae</taxon>
        <taxon>Endobacter</taxon>
    </lineage>
</organism>
<dbReference type="GO" id="GO:0006260">
    <property type="term" value="P:DNA replication"/>
    <property type="evidence" value="ECO:0007669"/>
    <property type="project" value="UniProtKB-KW"/>
</dbReference>
<dbReference type="InterPro" id="IPR036775">
    <property type="entry name" value="DNA_pol_Y-fam_lit_finger_sf"/>
</dbReference>
<evidence type="ECO:0000256" key="5">
    <source>
        <dbReference type="ARBA" id="ARBA00022723"/>
    </source>
</evidence>
<dbReference type="GO" id="GO:0005829">
    <property type="term" value="C:cytosol"/>
    <property type="evidence" value="ECO:0007669"/>
    <property type="project" value="TreeGrafter"/>
</dbReference>
<evidence type="ECO:0000256" key="6">
    <source>
        <dbReference type="ARBA" id="ARBA00022763"/>
    </source>
</evidence>
<feature type="domain" description="DNA polymerase Y-family little finger" evidence="12">
    <location>
        <begin position="41"/>
        <end position="141"/>
    </location>
</feature>
<dbReference type="GO" id="GO:0003887">
    <property type="term" value="F:DNA-directed DNA polymerase activity"/>
    <property type="evidence" value="ECO:0007669"/>
    <property type="project" value="UniProtKB-KW"/>
</dbReference>
<dbReference type="InterPro" id="IPR017961">
    <property type="entry name" value="DNA_pol_Y-fam_little_finger"/>
</dbReference>
<keyword evidence="5" id="KW-0479">Metal-binding</keyword>
<dbReference type="GO" id="GO:0006281">
    <property type="term" value="P:DNA repair"/>
    <property type="evidence" value="ECO:0007669"/>
    <property type="project" value="UniProtKB-KW"/>
</dbReference>
<feature type="compositionally biased region" description="Gly residues" evidence="11">
    <location>
        <begin position="181"/>
        <end position="192"/>
    </location>
</feature>